<comment type="caution">
    <text evidence="3">The sequence shown here is derived from an EMBL/GenBank/DDBJ whole genome shotgun (WGS) entry which is preliminary data.</text>
</comment>
<keyword evidence="4" id="KW-1185">Reference proteome</keyword>
<dbReference type="Proteomes" id="UP001489004">
    <property type="component" value="Unassembled WGS sequence"/>
</dbReference>
<organism evidence="3 4">
    <name type="scientific">[Myrmecia] bisecta</name>
    <dbReference type="NCBI Taxonomy" id="41462"/>
    <lineage>
        <taxon>Eukaryota</taxon>
        <taxon>Viridiplantae</taxon>
        <taxon>Chlorophyta</taxon>
        <taxon>core chlorophytes</taxon>
        <taxon>Trebouxiophyceae</taxon>
        <taxon>Trebouxiales</taxon>
        <taxon>Trebouxiaceae</taxon>
        <taxon>Myrmecia</taxon>
    </lineage>
</organism>
<evidence type="ECO:0000256" key="2">
    <source>
        <dbReference type="SAM" id="MobiDB-lite"/>
    </source>
</evidence>
<gene>
    <name evidence="3" type="ORF">WJX72_001653</name>
</gene>
<feature type="compositionally biased region" description="Low complexity" evidence="2">
    <location>
        <begin position="323"/>
        <end position="333"/>
    </location>
</feature>
<feature type="region of interest" description="Disordered" evidence="2">
    <location>
        <begin position="1"/>
        <end position="125"/>
    </location>
</feature>
<name>A0AAW1PAP7_9CHLO</name>
<reference evidence="3 4" key="1">
    <citation type="journal article" date="2024" name="Nat. Commun.">
        <title>Phylogenomics reveals the evolutionary origins of lichenization in chlorophyte algae.</title>
        <authorList>
            <person name="Puginier C."/>
            <person name="Libourel C."/>
            <person name="Otte J."/>
            <person name="Skaloud P."/>
            <person name="Haon M."/>
            <person name="Grisel S."/>
            <person name="Petersen M."/>
            <person name="Berrin J.G."/>
            <person name="Delaux P.M."/>
            <person name="Dal Grande F."/>
            <person name="Keller J."/>
        </authorList>
    </citation>
    <scope>NUCLEOTIDE SEQUENCE [LARGE SCALE GENOMIC DNA]</scope>
    <source>
        <strain evidence="3 4">SAG 2043</strain>
    </source>
</reference>
<protein>
    <recommendedName>
        <fullName evidence="5">Breast carcinoma amplified sequence 2</fullName>
    </recommendedName>
</protein>
<proteinExistence type="predicted"/>
<sequence>MQRLQSEPGQAFSDMFFQLEQNAARAGQPAAVSLAEPGSPDAQEKARQPARRTSSSNAEVNEEAQIAEPPSEDLQDAARQMPPPPAQQPPSSLQADPQLRVPPSPAGFPGSQYGDPGQAPGLDPTAAEAGQFAKQGPVLTYDPTFMGGDPSQPLPYAQPEQVLELSVYLLEEEEHRKQFTNQDKERAEAELQAFMQDYTRVQVQPVDAANSVFRGRRFVSSRLSSARLQEEIAFTEAAVHVLEQQREQQAAIQTEIATRMATAKALTERWKSVYTWGQLFNCADDHLEARLRARVAGEQVEMLDASIAKARQRLAELHRIRSSKSSGELGSEEFNPYSEVPPARGTGTRSSRRRRVTYS</sequence>
<evidence type="ECO:0000313" key="4">
    <source>
        <dbReference type="Proteomes" id="UP001489004"/>
    </source>
</evidence>
<feature type="compositionally biased region" description="Basic residues" evidence="2">
    <location>
        <begin position="350"/>
        <end position="359"/>
    </location>
</feature>
<accession>A0AAW1PAP7</accession>
<feature type="compositionally biased region" description="Low complexity" evidence="2">
    <location>
        <begin position="89"/>
        <end position="99"/>
    </location>
</feature>
<evidence type="ECO:0000313" key="3">
    <source>
        <dbReference type="EMBL" id="KAK9805501.1"/>
    </source>
</evidence>
<evidence type="ECO:0008006" key="5">
    <source>
        <dbReference type="Google" id="ProtNLM"/>
    </source>
</evidence>
<feature type="coiled-coil region" evidence="1">
    <location>
        <begin position="170"/>
        <end position="245"/>
    </location>
</feature>
<evidence type="ECO:0000256" key="1">
    <source>
        <dbReference type="SAM" id="Coils"/>
    </source>
</evidence>
<keyword evidence="1" id="KW-0175">Coiled coil</keyword>
<feature type="region of interest" description="Disordered" evidence="2">
    <location>
        <begin position="322"/>
        <end position="359"/>
    </location>
</feature>
<dbReference type="AlphaFoldDB" id="A0AAW1PAP7"/>
<dbReference type="EMBL" id="JALJOR010000015">
    <property type="protein sequence ID" value="KAK9805501.1"/>
    <property type="molecule type" value="Genomic_DNA"/>
</dbReference>